<dbReference type="InterPro" id="IPR027051">
    <property type="entry name" value="XdhC_Rossmann_dom"/>
</dbReference>
<name>A0A0U4BGA1_9ACTN</name>
<evidence type="ECO:0000313" key="5">
    <source>
        <dbReference type="Proteomes" id="UP000067689"/>
    </source>
</evidence>
<feature type="region of interest" description="Disordered" evidence="1">
    <location>
        <begin position="356"/>
        <end position="387"/>
    </location>
</feature>
<dbReference type="KEGG" id="aer:AERYTH_06260"/>
<dbReference type="Pfam" id="PF13478">
    <property type="entry name" value="XdhC_C"/>
    <property type="match status" value="1"/>
</dbReference>
<dbReference type="EMBL" id="CP011502">
    <property type="protein sequence ID" value="ALX04321.1"/>
    <property type="molecule type" value="Genomic_DNA"/>
</dbReference>
<organism evidence="4 5">
    <name type="scientific">Aeromicrobium erythreum</name>
    <dbReference type="NCBI Taxonomy" id="2041"/>
    <lineage>
        <taxon>Bacteria</taxon>
        <taxon>Bacillati</taxon>
        <taxon>Actinomycetota</taxon>
        <taxon>Actinomycetes</taxon>
        <taxon>Propionibacteriales</taxon>
        <taxon>Nocardioidaceae</taxon>
        <taxon>Aeromicrobium</taxon>
    </lineage>
</organism>
<evidence type="ECO:0000256" key="1">
    <source>
        <dbReference type="SAM" id="MobiDB-lite"/>
    </source>
</evidence>
<dbReference type="AlphaFoldDB" id="A0A0U4BGA1"/>
<protein>
    <submittedName>
        <fullName evidence="4">XshC-Cox1 family protein</fullName>
    </submittedName>
</protein>
<gene>
    <name evidence="4" type="ORF">AERYTH_06260</name>
</gene>
<feature type="domain" description="XdhC Rossmann" evidence="3">
    <location>
        <begin position="202"/>
        <end position="348"/>
    </location>
</feature>
<dbReference type="InterPro" id="IPR052698">
    <property type="entry name" value="MoCofactor_Util/Proc"/>
</dbReference>
<evidence type="ECO:0000259" key="3">
    <source>
        <dbReference type="Pfam" id="PF13478"/>
    </source>
</evidence>
<accession>A0A0U4BGA1</accession>
<evidence type="ECO:0000313" key="4">
    <source>
        <dbReference type="EMBL" id="ALX04321.1"/>
    </source>
</evidence>
<feature type="domain" description="XdhC- CoxI" evidence="2">
    <location>
        <begin position="2"/>
        <end position="66"/>
    </location>
</feature>
<dbReference type="Pfam" id="PF02625">
    <property type="entry name" value="XdhC_CoxI"/>
    <property type="match status" value="1"/>
</dbReference>
<dbReference type="PANTHER" id="PTHR30388:SF4">
    <property type="entry name" value="MOLYBDENUM COFACTOR INSERTION CHAPERONE PAOD"/>
    <property type="match status" value="1"/>
</dbReference>
<evidence type="ECO:0000259" key="2">
    <source>
        <dbReference type="Pfam" id="PF02625"/>
    </source>
</evidence>
<keyword evidence="5" id="KW-1185">Reference proteome</keyword>
<dbReference type="PANTHER" id="PTHR30388">
    <property type="entry name" value="ALDEHYDE OXIDOREDUCTASE MOLYBDENUM COFACTOR ASSEMBLY PROTEIN"/>
    <property type="match status" value="1"/>
</dbReference>
<dbReference type="STRING" id="2041.AERYTH_06260"/>
<sequence>MQDSPVALATVVGTSGSAPRQAGATMVVAGDGRIAGSVSGGCVEAAVVDLAEATLASGEPTLRTFGFAADDLFDVGLTCGGRIEVLVQRVGPDDGLADVAARVATGGAVAVVTVLEHPDRRRVGERLVVDGATLDAAPAEAARPDAATPASGATGLRRALQERAQAMLASGATGVVHCGPDGSPLASGVRAFVQTWTPPPRLVVLGAVDFARALAGAGRFLGYDVTVCDARPAFTTADRFPDAHRVVVDWPHRYLDAEVAAGRIDARTVVCVLTHDARFDVPTLTRALRLPVAYVGAMGSRRTHRERLEQLRAAGLTSEELERLHSPLGLDLGARTPEETAISILAEVVAVRRGGTGRGLGDTDGPIHRRSGSAGGRGVDDAYLSRT</sequence>
<reference evidence="4 5" key="1">
    <citation type="journal article" date="1991" name="Int. J. Syst. Bacteriol.">
        <title>Description of the erythromycin-producing bacterium Arthrobacter sp. strain NRRL B-3381 as Aeromicrobium erythreum gen. nov., sp. nov.</title>
        <authorList>
            <person name="Miller E.S."/>
            <person name="Woese C.R."/>
            <person name="Brenner S."/>
        </authorList>
    </citation>
    <scope>NUCLEOTIDE SEQUENCE [LARGE SCALE GENOMIC DNA]</scope>
    <source>
        <strain evidence="4 5">AR18</strain>
    </source>
</reference>
<dbReference type="PATRIC" id="fig|2041.4.peg.1314"/>
<dbReference type="Gene3D" id="3.40.50.720">
    <property type="entry name" value="NAD(P)-binding Rossmann-like Domain"/>
    <property type="match status" value="1"/>
</dbReference>
<dbReference type="Proteomes" id="UP000067689">
    <property type="component" value="Chromosome"/>
</dbReference>
<dbReference type="InterPro" id="IPR003777">
    <property type="entry name" value="XdhC_CoxI"/>
</dbReference>
<proteinExistence type="predicted"/>